<dbReference type="EMBL" id="HBGN01011429">
    <property type="protein sequence ID" value="CAD9322926.1"/>
    <property type="molecule type" value="Transcribed_RNA"/>
</dbReference>
<feature type="compositionally biased region" description="Basic residues" evidence="1">
    <location>
        <begin position="301"/>
        <end position="310"/>
    </location>
</feature>
<protein>
    <submittedName>
        <fullName evidence="2">Uncharacterized protein</fullName>
    </submittedName>
</protein>
<evidence type="ECO:0000256" key="1">
    <source>
        <dbReference type="SAM" id="MobiDB-lite"/>
    </source>
</evidence>
<gene>
    <name evidence="2" type="ORF">DBRI1063_LOCUS7280</name>
</gene>
<reference evidence="2" key="1">
    <citation type="submission" date="2021-01" db="EMBL/GenBank/DDBJ databases">
        <authorList>
            <person name="Corre E."/>
            <person name="Pelletier E."/>
            <person name="Niang G."/>
            <person name="Scheremetjew M."/>
            <person name="Finn R."/>
            <person name="Kale V."/>
            <person name="Holt S."/>
            <person name="Cochrane G."/>
            <person name="Meng A."/>
            <person name="Brown T."/>
            <person name="Cohen L."/>
        </authorList>
    </citation>
    <scope>NUCLEOTIDE SEQUENCE</scope>
    <source>
        <strain evidence="2">Pop2</strain>
    </source>
</reference>
<organism evidence="2">
    <name type="scientific">Ditylum brightwellii</name>
    <dbReference type="NCBI Taxonomy" id="49249"/>
    <lineage>
        <taxon>Eukaryota</taxon>
        <taxon>Sar</taxon>
        <taxon>Stramenopiles</taxon>
        <taxon>Ochrophyta</taxon>
        <taxon>Bacillariophyta</taxon>
        <taxon>Mediophyceae</taxon>
        <taxon>Lithodesmiophycidae</taxon>
        <taxon>Lithodesmiales</taxon>
        <taxon>Lithodesmiaceae</taxon>
        <taxon>Ditylum</taxon>
    </lineage>
</organism>
<sequence>MPNNSIAGDLPRDVDLNAILQIKKGTVDEQPRGGPKKNFTFKVSEGFLILKAKIHIHASPLPDDAPIFFKKSKNATQAQYVEMTAENFVEYLKARWSKITELDMTRWGGANTTAAAGTFFEVFVYKPRFVYKSRPAAQARQEMRRATAAAVRRERIRIQNHAQANNLQIGPIHLQHLAVHNARNARAAADGAEGEVMIPDDATNRQAARLDEARAALDNEDEQAAQERNSLMRPIQLELNGTIVSVNVNVRSLRTALGLPQHDLFHQGIYNGYVHPDLAAEDDMEDVELPYQKNNKEKTQRKPPKRVVKR</sequence>
<accession>A0A7S1YYJ0</accession>
<dbReference type="AlphaFoldDB" id="A0A7S1YYJ0"/>
<feature type="region of interest" description="Disordered" evidence="1">
    <location>
        <begin position="290"/>
        <end position="310"/>
    </location>
</feature>
<proteinExistence type="predicted"/>
<evidence type="ECO:0000313" key="2">
    <source>
        <dbReference type="EMBL" id="CAD9322926.1"/>
    </source>
</evidence>
<name>A0A7S1YYJ0_9STRA</name>